<dbReference type="GO" id="GO:0043709">
    <property type="term" value="P:cell adhesion involved in single-species biofilm formation"/>
    <property type="evidence" value="ECO:0007669"/>
    <property type="project" value="TreeGrafter"/>
</dbReference>
<dbReference type="InterPro" id="IPR029787">
    <property type="entry name" value="Nucleotide_cyclase"/>
</dbReference>
<comment type="caution">
    <text evidence="4">The sequence shown here is derived from an EMBL/GenBank/DDBJ whole genome shotgun (WGS) entry which is preliminary data.</text>
</comment>
<organism evidence="4 5">
    <name type="scientific">Candidatus Dechloromonas phosphorivorans</name>
    <dbReference type="NCBI Taxonomy" id="2899244"/>
    <lineage>
        <taxon>Bacteria</taxon>
        <taxon>Pseudomonadati</taxon>
        <taxon>Pseudomonadota</taxon>
        <taxon>Betaproteobacteria</taxon>
        <taxon>Rhodocyclales</taxon>
        <taxon>Azonexaceae</taxon>
        <taxon>Dechloromonas</taxon>
    </lineage>
</organism>
<dbReference type="GO" id="GO:0052621">
    <property type="term" value="F:diguanylate cyclase activity"/>
    <property type="evidence" value="ECO:0007669"/>
    <property type="project" value="UniProtKB-EC"/>
</dbReference>
<accession>A0A935JWE8</accession>
<dbReference type="EC" id="2.7.7.65" evidence="1"/>
<dbReference type="InterPro" id="IPR050469">
    <property type="entry name" value="Diguanylate_Cyclase"/>
</dbReference>
<evidence type="ECO:0000256" key="1">
    <source>
        <dbReference type="ARBA" id="ARBA00012528"/>
    </source>
</evidence>
<dbReference type="FunFam" id="3.30.70.270:FF:000001">
    <property type="entry name" value="Diguanylate cyclase domain protein"/>
    <property type="match status" value="1"/>
</dbReference>
<dbReference type="GO" id="GO:0005886">
    <property type="term" value="C:plasma membrane"/>
    <property type="evidence" value="ECO:0007669"/>
    <property type="project" value="TreeGrafter"/>
</dbReference>
<dbReference type="PROSITE" id="PS50887">
    <property type="entry name" value="GGDEF"/>
    <property type="match status" value="1"/>
</dbReference>
<dbReference type="CDD" id="cd01949">
    <property type="entry name" value="GGDEF"/>
    <property type="match status" value="1"/>
</dbReference>
<dbReference type="Proteomes" id="UP000739411">
    <property type="component" value="Unassembled WGS sequence"/>
</dbReference>
<reference evidence="4 5" key="1">
    <citation type="submission" date="2020-10" db="EMBL/GenBank/DDBJ databases">
        <title>Connecting structure to function with the recovery of over 1000 high-quality activated sludge metagenome-assembled genomes encoding full-length rRNA genes using long-read sequencing.</title>
        <authorList>
            <person name="Singleton C.M."/>
            <person name="Petriglieri F."/>
            <person name="Kristensen J.M."/>
            <person name="Kirkegaard R.H."/>
            <person name="Michaelsen T.Y."/>
            <person name="Andersen M.H."/>
            <person name="Karst S.M."/>
            <person name="Dueholm M.S."/>
            <person name="Nielsen P.H."/>
            <person name="Albertsen M."/>
        </authorList>
    </citation>
    <scope>NUCLEOTIDE SEQUENCE [LARGE SCALE GENOMIC DNA]</scope>
    <source>
        <strain evidence="4">EsbW_18-Q3-R4-48_BATAC.463</strain>
    </source>
</reference>
<dbReference type="InterPro" id="IPR000160">
    <property type="entry name" value="GGDEF_dom"/>
</dbReference>
<proteinExistence type="predicted"/>
<dbReference type="InterPro" id="IPR043128">
    <property type="entry name" value="Rev_trsase/Diguanyl_cyclase"/>
</dbReference>
<dbReference type="EMBL" id="JADJMS010000017">
    <property type="protein sequence ID" value="MBK7415216.1"/>
    <property type="molecule type" value="Genomic_DNA"/>
</dbReference>
<evidence type="ECO:0000259" key="3">
    <source>
        <dbReference type="PROSITE" id="PS50887"/>
    </source>
</evidence>
<protein>
    <recommendedName>
        <fullName evidence="1">diguanylate cyclase</fullName>
        <ecNumber evidence="1">2.7.7.65</ecNumber>
    </recommendedName>
</protein>
<dbReference type="SUPFAM" id="SSF55073">
    <property type="entry name" value="Nucleotide cyclase"/>
    <property type="match status" value="1"/>
</dbReference>
<comment type="catalytic activity">
    <reaction evidence="2">
        <text>2 GTP = 3',3'-c-di-GMP + 2 diphosphate</text>
        <dbReference type="Rhea" id="RHEA:24898"/>
        <dbReference type="ChEBI" id="CHEBI:33019"/>
        <dbReference type="ChEBI" id="CHEBI:37565"/>
        <dbReference type="ChEBI" id="CHEBI:58805"/>
        <dbReference type="EC" id="2.7.7.65"/>
    </reaction>
</comment>
<dbReference type="PANTHER" id="PTHR45138:SF9">
    <property type="entry name" value="DIGUANYLATE CYCLASE DGCM-RELATED"/>
    <property type="match status" value="1"/>
</dbReference>
<sequence>MTPIAEIFSIEEASKRFHASLVENELARHELEKLAHRDGLTGLINRRYFMLRAESELLRAHRYERSVTVGMADLDFFKRINDTYGHAAGDVVLKTFAQMLLDSVRQTDLVCRYGGEEFAFVFPESTVDEARMLAERFRQRFAEYDIRLPDGGLVRVTLSIGLADASRCLLEEALRHADDALYEAKHQGRNRVIVA</sequence>
<gene>
    <name evidence="4" type="ORF">IPJ38_09050</name>
</gene>
<evidence type="ECO:0000313" key="4">
    <source>
        <dbReference type="EMBL" id="MBK7415216.1"/>
    </source>
</evidence>
<name>A0A935JWE8_9RHOO</name>
<dbReference type="SMART" id="SM00267">
    <property type="entry name" value="GGDEF"/>
    <property type="match status" value="1"/>
</dbReference>
<dbReference type="PANTHER" id="PTHR45138">
    <property type="entry name" value="REGULATORY COMPONENTS OF SENSORY TRANSDUCTION SYSTEM"/>
    <property type="match status" value="1"/>
</dbReference>
<evidence type="ECO:0000313" key="5">
    <source>
        <dbReference type="Proteomes" id="UP000739411"/>
    </source>
</evidence>
<feature type="domain" description="GGDEF" evidence="3">
    <location>
        <begin position="65"/>
        <end position="195"/>
    </location>
</feature>
<dbReference type="GO" id="GO:1902201">
    <property type="term" value="P:negative regulation of bacterial-type flagellum-dependent cell motility"/>
    <property type="evidence" value="ECO:0007669"/>
    <property type="project" value="TreeGrafter"/>
</dbReference>
<dbReference type="Pfam" id="PF00990">
    <property type="entry name" value="GGDEF"/>
    <property type="match status" value="1"/>
</dbReference>
<dbReference type="Gene3D" id="3.30.70.270">
    <property type="match status" value="1"/>
</dbReference>
<evidence type="ECO:0000256" key="2">
    <source>
        <dbReference type="ARBA" id="ARBA00034247"/>
    </source>
</evidence>
<dbReference type="AlphaFoldDB" id="A0A935JWE8"/>
<dbReference type="NCBIfam" id="TIGR00254">
    <property type="entry name" value="GGDEF"/>
    <property type="match status" value="1"/>
</dbReference>